<feature type="compositionally biased region" description="Basic and acidic residues" evidence="1">
    <location>
        <begin position="480"/>
        <end position="490"/>
    </location>
</feature>
<reference evidence="2 3" key="1">
    <citation type="journal article" date="2015" name="Genome Biol. Evol.">
        <title>Comparative Genomics of a Bacterivorous Green Alga Reveals Evolutionary Causalities and Consequences of Phago-Mixotrophic Mode of Nutrition.</title>
        <authorList>
            <person name="Burns J.A."/>
            <person name="Paasch A."/>
            <person name="Narechania A."/>
            <person name="Kim E."/>
        </authorList>
    </citation>
    <scope>NUCLEOTIDE SEQUENCE [LARGE SCALE GENOMIC DNA]</scope>
    <source>
        <strain evidence="2 3">PLY_AMNH</strain>
    </source>
</reference>
<dbReference type="Proteomes" id="UP001190700">
    <property type="component" value="Unassembled WGS sequence"/>
</dbReference>
<dbReference type="AlphaFoldDB" id="A0AAE0GXY7"/>
<dbReference type="EMBL" id="LGRX02001419">
    <property type="protein sequence ID" value="KAK3286193.1"/>
    <property type="molecule type" value="Genomic_DNA"/>
</dbReference>
<feature type="compositionally biased region" description="Basic and acidic residues" evidence="1">
    <location>
        <begin position="497"/>
        <end position="514"/>
    </location>
</feature>
<feature type="region of interest" description="Disordered" evidence="1">
    <location>
        <begin position="209"/>
        <end position="251"/>
    </location>
</feature>
<sequence length="531" mass="56616">MHAMSGGEACEAGSRIEESVIWGCDTVKFGDAQLVAYCGHEGEVAVFQLLDRKERKRDPHAVVASWVFDQESAVLRIAGCSSDGSFSGCMFDGRSKEKGSYAPRDRKRFPHSNQVLRLVRAHPVTDNGVWIVHGGPAGLVLCQRFEARDLIGKQKIKYARQPHVYQTARGAEAEAGMQLDADGDVMVSAEAEAMVIDSEGQEARFPEAAWRQPARADGQGEATAPGQVVHPLDPQADGADPAAEGLSASDTGINWPMSEWILTLKGAAQMSEWDCGAEGHGADVGVDCGAEGHGADVGVDCGAASGIMVTQPFDGNQAAATEVPPNRFAACASDTERSSLWDESKDGEADGARVELRGKAGSPSNDPGLEDDGPRSAGEEDIGTVVEDQREEDVGEGLWAEGQEANLQLAGDRETVTRDGGAGRDSGGRGEEMDDASGVADSPLAQAQRKIAAAEERARAAKLRADQALKRTQRLQEEAEMMRAVQEAEAKAAQAERQAEEAEREAEQAEEQLRQRALRIVDSIPKAESKE</sequence>
<feature type="region of interest" description="Disordered" evidence="1">
    <location>
        <begin position="480"/>
        <end position="531"/>
    </location>
</feature>
<feature type="compositionally biased region" description="Basic and acidic residues" evidence="1">
    <location>
        <begin position="334"/>
        <end position="358"/>
    </location>
</feature>
<protein>
    <submittedName>
        <fullName evidence="2">Uncharacterized protein</fullName>
    </submittedName>
</protein>
<feature type="region of interest" description="Disordered" evidence="1">
    <location>
        <begin position="332"/>
        <end position="453"/>
    </location>
</feature>
<keyword evidence="3" id="KW-1185">Reference proteome</keyword>
<gene>
    <name evidence="2" type="ORF">CYMTET_6238</name>
</gene>
<name>A0AAE0GXY7_9CHLO</name>
<evidence type="ECO:0000313" key="2">
    <source>
        <dbReference type="EMBL" id="KAK3286193.1"/>
    </source>
</evidence>
<evidence type="ECO:0000313" key="3">
    <source>
        <dbReference type="Proteomes" id="UP001190700"/>
    </source>
</evidence>
<accession>A0AAE0GXY7</accession>
<comment type="caution">
    <text evidence="2">The sequence shown here is derived from an EMBL/GenBank/DDBJ whole genome shotgun (WGS) entry which is preliminary data.</text>
</comment>
<proteinExistence type="predicted"/>
<organism evidence="2 3">
    <name type="scientific">Cymbomonas tetramitiformis</name>
    <dbReference type="NCBI Taxonomy" id="36881"/>
    <lineage>
        <taxon>Eukaryota</taxon>
        <taxon>Viridiplantae</taxon>
        <taxon>Chlorophyta</taxon>
        <taxon>Pyramimonadophyceae</taxon>
        <taxon>Pyramimonadales</taxon>
        <taxon>Pyramimonadaceae</taxon>
        <taxon>Cymbomonas</taxon>
    </lineage>
</organism>
<evidence type="ECO:0000256" key="1">
    <source>
        <dbReference type="SAM" id="MobiDB-lite"/>
    </source>
</evidence>